<name>A0A0A9AAN1_ARUDO</name>
<dbReference type="AlphaFoldDB" id="A0A0A9AAN1"/>
<reference evidence="1" key="2">
    <citation type="journal article" date="2015" name="Data Brief">
        <title>Shoot transcriptome of the giant reed, Arundo donax.</title>
        <authorList>
            <person name="Barrero R.A."/>
            <person name="Guerrero F.D."/>
            <person name="Moolhuijzen P."/>
            <person name="Goolsby J.A."/>
            <person name="Tidwell J."/>
            <person name="Bellgard S.E."/>
            <person name="Bellgard M.I."/>
        </authorList>
    </citation>
    <scope>NUCLEOTIDE SEQUENCE</scope>
    <source>
        <tissue evidence="1">Shoot tissue taken approximately 20 cm above the soil surface</tissue>
    </source>
</reference>
<protein>
    <submittedName>
        <fullName evidence="1">Uncharacterized protein</fullName>
    </submittedName>
</protein>
<reference evidence="1" key="1">
    <citation type="submission" date="2014-09" db="EMBL/GenBank/DDBJ databases">
        <authorList>
            <person name="Magalhaes I.L.F."/>
            <person name="Oliveira U."/>
            <person name="Santos F.R."/>
            <person name="Vidigal T.H.D.A."/>
            <person name="Brescovit A.D."/>
            <person name="Santos A.J."/>
        </authorList>
    </citation>
    <scope>NUCLEOTIDE SEQUENCE</scope>
    <source>
        <tissue evidence="1">Shoot tissue taken approximately 20 cm above the soil surface</tissue>
    </source>
</reference>
<sequence>MKFPTREYQLNISIQKQFNALCLHNISTCSEATKRRIYCNRSLL</sequence>
<evidence type="ECO:0000313" key="1">
    <source>
        <dbReference type="EMBL" id="JAD46055.1"/>
    </source>
</evidence>
<organism evidence="1">
    <name type="scientific">Arundo donax</name>
    <name type="common">Giant reed</name>
    <name type="synonym">Donax arundinaceus</name>
    <dbReference type="NCBI Taxonomy" id="35708"/>
    <lineage>
        <taxon>Eukaryota</taxon>
        <taxon>Viridiplantae</taxon>
        <taxon>Streptophyta</taxon>
        <taxon>Embryophyta</taxon>
        <taxon>Tracheophyta</taxon>
        <taxon>Spermatophyta</taxon>
        <taxon>Magnoliopsida</taxon>
        <taxon>Liliopsida</taxon>
        <taxon>Poales</taxon>
        <taxon>Poaceae</taxon>
        <taxon>PACMAD clade</taxon>
        <taxon>Arundinoideae</taxon>
        <taxon>Arundineae</taxon>
        <taxon>Arundo</taxon>
    </lineage>
</organism>
<accession>A0A0A9AAN1</accession>
<proteinExistence type="predicted"/>
<dbReference type="EMBL" id="GBRH01251840">
    <property type="protein sequence ID" value="JAD46055.1"/>
    <property type="molecule type" value="Transcribed_RNA"/>
</dbReference>